<organism evidence="1 2">
    <name type="scientific">Paenibacillus terrae</name>
    <dbReference type="NCBI Taxonomy" id="159743"/>
    <lineage>
        <taxon>Bacteria</taxon>
        <taxon>Bacillati</taxon>
        <taxon>Bacillota</taxon>
        <taxon>Bacilli</taxon>
        <taxon>Bacillales</taxon>
        <taxon>Paenibacillaceae</taxon>
        <taxon>Paenibacillus</taxon>
    </lineage>
</organism>
<evidence type="ECO:0000313" key="2">
    <source>
        <dbReference type="Proteomes" id="UP000032534"/>
    </source>
</evidence>
<dbReference type="PATRIC" id="fig|159743.3.peg.4547"/>
<dbReference type="EMBL" id="JTHP01000048">
    <property type="protein sequence ID" value="KJD43811.1"/>
    <property type="molecule type" value="Genomic_DNA"/>
</dbReference>
<dbReference type="Proteomes" id="UP000032534">
    <property type="component" value="Unassembled WGS sequence"/>
</dbReference>
<accession>A0A0D7WX99</accession>
<dbReference type="RefSeq" id="WP_044647861.1">
    <property type="nucleotide sequence ID" value="NZ_JTHP01000048.1"/>
</dbReference>
<comment type="caution">
    <text evidence="1">The sequence shown here is derived from an EMBL/GenBank/DDBJ whole genome shotgun (WGS) entry which is preliminary data.</text>
</comment>
<dbReference type="OrthoDB" id="1682334at2"/>
<keyword evidence="2" id="KW-1185">Reference proteome</keyword>
<evidence type="ECO:0000313" key="1">
    <source>
        <dbReference type="EMBL" id="KJD43811.1"/>
    </source>
</evidence>
<protein>
    <recommendedName>
        <fullName evidence="3">YmaF family protein</fullName>
    </recommendedName>
</protein>
<proteinExistence type="predicted"/>
<evidence type="ECO:0008006" key="3">
    <source>
        <dbReference type="Google" id="ProtNLM"/>
    </source>
</evidence>
<reference evidence="1 2" key="1">
    <citation type="submission" date="2014-11" db="EMBL/GenBank/DDBJ databases">
        <title>Draft Genome Sequences of Paenibacillus polymyxa NRRL B-30509 and Paenibacillus terrae NRRL B-30644, Strains from a Poultry Environment that Produce Tridecaptin A and Paenicidins.</title>
        <authorList>
            <person name="van Belkum M.J."/>
            <person name="Lohans C.T."/>
            <person name="Vederas J.C."/>
        </authorList>
    </citation>
    <scope>NUCLEOTIDE SEQUENCE [LARGE SCALE GENOMIC DNA]</scope>
    <source>
        <strain evidence="1 2">NRRL B-30644</strain>
    </source>
</reference>
<dbReference type="AlphaFoldDB" id="A0A0D7WX99"/>
<gene>
    <name evidence="1" type="ORF">QD47_20450</name>
</gene>
<dbReference type="Pfam" id="PF12788">
    <property type="entry name" value="YmaF"/>
    <property type="match status" value="1"/>
</dbReference>
<dbReference type="InterPro" id="IPR024307">
    <property type="entry name" value="YmaF"/>
</dbReference>
<name>A0A0D7WX99_9BACL</name>
<sequence length="136" mass="15039">MEIPVTGFVVHSGDSDSNHSHRLFITSWDGRPVNNDHVHPFKGTTSFDVGHCHHYAGVTKPAPSGVPHVHHYYAETSFNDQHKHIIRGTTGPAIRLPGGGHYHRFEGCTTVNGRIPHVHKYGGSTGDEEECRPQSF</sequence>